<keyword evidence="9" id="KW-0732">Signal</keyword>
<dbReference type="InterPro" id="IPR019368">
    <property type="entry name" value="Ribosomal_mS29"/>
</dbReference>
<dbReference type="OrthoDB" id="274828at2759"/>
<protein>
    <recommendedName>
        <fullName evidence="7">Small ribosomal subunit protein mS29</fullName>
    </recommendedName>
</protein>
<dbReference type="Pfam" id="PF10236">
    <property type="entry name" value="DAP3"/>
    <property type="match status" value="1"/>
</dbReference>
<feature type="region of interest" description="Disordered" evidence="8">
    <location>
        <begin position="70"/>
        <end position="91"/>
    </location>
</feature>
<dbReference type="PANTHER" id="PTHR12810:SF0">
    <property type="entry name" value="SMALL RIBOSOMAL SUBUNIT PROTEIN MS29"/>
    <property type="match status" value="1"/>
</dbReference>
<evidence type="ECO:0000256" key="2">
    <source>
        <dbReference type="ARBA" id="ARBA00009863"/>
    </source>
</evidence>
<reference evidence="10" key="1">
    <citation type="journal article" date="2020" name="Fungal Divers.">
        <title>Resolving the Mortierellaceae phylogeny through synthesis of multi-gene phylogenetics and phylogenomics.</title>
        <authorList>
            <person name="Vandepol N."/>
            <person name="Liber J."/>
            <person name="Desiro A."/>
            <person name="Na H."/>
            <person name="Kennedy M."/>
            <person name="Barry K."/>
            <person name="Grigoriev I.V."/>
            <person name="Miller A.N."/>
            <person name="O'Donnell K."/>
            <person name="Stajich J.E."/>
            <person name="Bonito G."/>
        </authorList>
    </citation>
    <scope>NUCLEOTIDE SEQUENCE</scope>
    <source>
        <strain evidence="10">MES-2147</strain>
    </source>
</reference>
<name>A0A9P6IVY6_9FUNG</name>
<evidence type="ECO:0000256" key="4">
    <source>
        <dbReference type="ARBA" id="ARBA00022980"/>
    </source>
</evidence>
<evidence type="ECO:0000313" key="10">
    <source>
        <dbReference type="EMBL" id="KAF9950414.1"/>
    </source>
</evidence>
<evidence type="ECO:0000256" key="1">
    <source>
        <dbReference type="ARBA" id="ARBA00004173"/>
    </source>
</evidence>
<dbReference type="EMBL" id="JAAAHW010007184">
    <property type="protein sequence ID" value="KAF9950414.1"/>
    <property type="molecule type" value="Genomic_DNA"/>
</dbReference>
<keyword evidence="3" id="KW-0809">Transit peptide</keyword>
<dbReference type="GO" id="GO:0005763">
    <property type="term" value="C:mitochondrial small ribosomal subunit"/>
    <property type="evidence" value="ECO:0007669"/>
    <property type="project" value="TreeGrafter"/>
</dbReference>
<dbReference type="GO" id="GO:0003735">
    <property type="term" value="F:structural constituent of ribosome"/>
    <property type="evidence" value="ECO:0007669"/>
    <property type="project" value="TreeGrafter"/>
</dbReference>
<accession>A0A9P6IVY6</accession>
<dbReference type="Proteomes" id="UP000749646">
    <property type="component" value="Unassembled WGS sequence"/>
</dbReference>
<evidence type="ECO:0000256" key="8">
    <source>
        <dbReference type="SAM" id="MobiDB-lite"/>
    </source>
</evidence>
<evidence type="ECO:0000256" key="9">
    <source>
        <dbReference type="SAM" id="SignalP"/>
    </source>
</evidence>
<comment type="similarity">
    <text evidence="2">Belongs to the mitochondrion-specific ribosomal protein mS29 family.</text>
</comment>
<dbReference type="AlphaFoldDB" id="A0A9P6IVY6"/>
<evidence type="ECO:0000313" key="11">
    <source>
        <dbReference type="Proteomes" id="UP000749646"/>
    </source>
</evidence>
<gene>
    <name evidence="10" type="primary">RSM23</name>
    <name evidence="10" type="ORF">BGZ65_006632</name>
</gene>
<feature type="chain" id="PRO_5040386249" description="Small ribosomal subunit protein mS29" evidence="9">
    <location>
        <begin position="23"/>
        <end position="455"/>
    </location>
</feature>
<evidence type="ECO:0000256" key="7">
    <source>
        <dbReference type="ARBA" id="ARBA00035140"/>
    </source>
</evidence>
<dbReference type="SUPFAM" id="SSF52540">
    <property type="entry name" value="P-loop containing nucleoside triphosphate hydrolases"/>
    <property type="match status" value="1"/>
</dbReference>
<dbReference type="InterPro" id="IPR027417">
    <property type="entry name" value="P-loop_NTPase"/>
</dbReference>
<evidence type="ECO:0000256" key="6">
    <source>
        <dbReference type="ARBA" id="ARBA00023274"/>
    </source>
</evidence>
<organism evidence="10 11">
    <name type="scientific">Modicella reniformis</name>
    <dbReference type="NCBI Taxonomy" id="1440133"/>
    <lineage>
        <taxon>Eukaryota</taxon>
        <taxon>Fungi</taxon>
        <taxon>Fungi incertae sedis</taxon>
        <taxon>Mucoromycota</taxon>
        <taxon>Mortierellomycotina</taxon>
        <taxon>Mortierellomycetes</taxon>
        <taxon>Mortierellales</taxon>
        <taxon>Mortierellaceae</taxon>
        <taxon>Modicella</taxon>
    </lineage>
</organism>
<dbReference type="Gene3D" id="3.40.50.300">
    <property type="entry name" value="P-loop containing nucleotide triphosphate hydrolases"/>
    <property type="match status" value="1"/>
</dbReference>
<comment type="subcellular location">
    <subcellularLocation>
        <location evidence="1">Mitochondrion</location>
    </subcellularLocation>
</comment>
<keyword evidence="6" id="KW-0687">Ribonucleoprotein</keyword>
<keyword evidence="11" id="KW-1185">Reference proteome</keyword>
<keyword evidence="4 10" id="KW-0689">Ribosomal protein</keyword>
<keyword evidence="5" id="KW-0496">Mitochondrion</keyword>
<sequence length="455" mass="49693">MAHRLLSSSTLLLLPRTQPSLAARVKAAVPVQYANYVTASSVVLAAKPKPKPKAGGAKVVQTKGRANSFRKKISADEDASEGSIGGSSRQNEKYYKPVTPVKVEEFLPSTVTKENIGQVLGFPSNVLPALNHTGYPTLLNEQFNLIKPTALVVRESTVNFLEKIDKAMKTPSAQSRLVLTGRSGSGKSAMLLQTVSHCLSSGWVVIYVPKASTWVNSSFAYNKVFDSTTFVQPTLASNIASQINSINKRALSKIVTSGAVKVGRHEIAQGTTLSALLEMGTKDPSAAQDVMEVFMKEMNSQNTIPTLIAVDEVNSFFRQTQYFDQDGKKLDPEFLRLPRLFLNYISGKSSLNHGAVVIATSDSLLENKSEVLDIVLGAKQVSPYYRLPPNLVSWTEGLTRFDVPNYTRTEAKGVFDYYKKGNIFFDAATESLFLNRFIISGGNPRNFFTACAKGI</sequence>
<feature type="signal peptide" evidence="9">
    <location>
        <begin position="1"/>
        <end position="22"/>
    </location>
</feature>
<evidence type="ECO:0000256" key="3">
    <source>
        <dbReference type="ARBA" id="ARBA00022946"/>
    </source>
</evidence>
<dbReference type="PANTHER" id="PTHR12810">
    <property type="entry name" value="MITOCHONDRIAL 28S RIBOSOMAL PROTEIN S29"/>
    <property type="match status" value="1"/>
</dbReference>
<evidence type="ECO:0000256" key="5">
    <source>
        <dbReference type="ARBA" id="ARBA00023128"/>
    </source>
</evidence>
<comment type="caution">
    <text evidence="10">The sequence shown here is derived from an EMBL/GenBank/DDBJ whole genome shotgun (WGS) entry which is preliminary data.</text>
</comment>
<proteinExistence type="inferred from homology"/>